<evidence type="ECO:0000256" key="4">
    <source>
        <dbReference type="ARBA" id="ARBA00038652"/>
    </source>
</evidence>
<dbReference type="RefSeq" id="WP_115151777.1">
    <property type="nucleotide sequence ID" value="NZ_UGPP01000001.1"/>
</dbReference>
<feature type="domain" description="Type I restriction modification DNA specificity" evidence="6">
    <location>
        <begin position="68"/>
        <end position="242"/>
    </location>
</feature>
<organism evidence="7 8">
    <name type="scientific">Megamonas hypermegale</name>
    <dbReference type="NCBI Taxonomy" id="158847"/>
    <lineage>
        <taxon>Bacteria</taxon>
        <taxon>Bacillati</taxon>
        <taxon>Bacillota</taxon>
        <taxon>Negativicutes</taxon>
        <taxon>Selenomonadales</taxon>
        <taxon>Selenomonadaceae</taxon>
        <taxon>Megamonas</taxon>
    </lineage>
</organism>
<keyword evidence="2" id="KW-0680">Restriction system</keyword>
<keyword evidence="5" id="KW-0175">Coiled coil</keyword>
<evidence type="ECO:0000256" key="2">
    <source>
        <dbReference type="ARBA" id="ARBA00022747"/>
    </source>
</evidence>
<dbReference type="Proteomes" id="UP000255234">
    <property type="component" value="Unassembled WGS sequence"/>
</dbReference>
<dbReference type="GO" id="GO:0003677">
    <property type="term" value="F:DNA binding"/>
    <property type="evidence" value="ECO:0007669"/>
    <property type="project" value="UniProtKB-KW"/>
</dbReference>
<feature type="coiled-coil region" evidence="5">
    <location>
        <begin position="278"/>
        <end position="305"/>
    </location>
</feature>
<dbReference type="PANTHER" id="PTHR43140">
    <property type="entry name" value="TYPE-1 RESTRICTION ENZYME ECOKI SPECIFICITY PROTEIN"/>
    <property type="match status" value="1"/>
</dbReference>
<dbReference type="InterPro" id="IPR051212">
    <property type="entry name" value="Type-I_RE_S_subunit"/>
</dbReference>
<evidence type="ECO:0000313" key="8">
    <source>
        <dbReference type="Proteomes" id="UP000255234"/>
    </source>
</evidence>
<dbReference type="EMBL" id="UGPP01000001">
    <property type="protein sequence ID" value="STY71448.1"/>
    <property type="molecule type" value="Genomic_DNA"/>
</dbReference>
<feature type="domain" description="Type I restriction modification DNA specificity" evidence="6">
    <location>
        <begin position="320"/>
        <end position="477"/>
    </location>
</feature>
<feature type="coiled-coil region" evidence="5">
    <location>
        <begin position="223"/>
        <end position="250"/>
    </location>
</feature>
<comment type="similarity">
    <text evidence="1">Belongs to the type-I restriction system S methylase family.</text>
</comment>
<evidence type="ECO:0000256" key="3">
    <source>
        <dbReference type="ARBA" id="ARBA00023125"/>
    </source>
</evidence>
<evidence type="ECO:0000259" key="6">
    <source>
        <dbReference type="Pfam" id="PF01420"/>
    </source>
</evidence>
<dbReference type="SUPFAM" id="SSF116734">
    <property type="entry name" value="DNA methylase specificity domain"/>
    <property type="match status" value="2"/>
</dbReference>
<dbReference type="InterPro" id="IPR044946">
    <property type="entry name" value="Restrct_endonuc_typeI_TRD_sf"/>
</dbReference>
<dbReference type="REBASE" id="402898">
    <property type="entry name" value="S.Mhy10571II"/>
</dbReference>
<reference evidence="7 8" key="1">
    <citation type="submission" date="2018-06" db="EMBL/GenBank/DDBJ databases">
        <authorList>
            <consortium name="Pathogen Informatics"/>
            <person name="Doyle S."/>
        </authorList>
    </citation>
    <scope>NUCLEOTIDE SEQUENCE [LARGE SCALE GENOMIC DNA]</scope>
    <source>
        <strain evidence="7 8">NCTC10571</strain>
    </source>
</reference>
<dbReference type="Gene3D" id="3.90.220.20">
    <property type="entry name" value="DNA methylase specificity domains"/>
    <property type="match status" value="2"/>
</dbReference>
<accession>A0A378NZL8</accession>
<dbReference type="GO" id="GO:0009307">
    <property type="term" value="P:DNA restriction-modification system"/>
    <property type="evidence" value="ECO:0007669"/>
    <property type="project" value="UniProtKB-KW"/>
</dbReference>
<gene>
    <name evidence="7" type="primary">hsdS_1</name>
    <name evidence="7" type="ORF">NCTC10571_01604</name>
</gene>
<dbReference type="PANTHER" id="PTHR43140:SF1">
    <property type="entry name" value="TYPE I RESTRICTION ENZYME ECOKI SPECIFICITY SUBUNIT"/>
    <property type="match status" value="1"/>
</dbReference>
<proteinExistence type="inferred from homology"/>
<name>A0A378NZL8_9FIRM</name>
<dbReference type="CDD" id="cd17256">
    <property type="entry name" value="RMtype1_S_EcoJA65PI-TRD1-CR1_like"/>
    <property type="match status" value="1"/>
</dbReference>
<protein>
    <submittedName>
        <fullName evidence="7">Type I restriction enzyme EcoKI specificity protein</fullName>
    </submittedName>
</protein>
<dbReference type="InterPro" id="IPR000055">
    <property type="entry name" value="Restrct_endonuc_typeI_TRD"/>
</dbReference>
<evidence type="ECO:0000313" key="7">
    <source>
        <dbReference type="EMBL" id="STY71448.1"/>
    </source>
</evidence>
<dbReference type="Pfam" id="PF01420">
    <property type="entry name" value="Methylase_S"/>
    <property type="match status" value="2"/>
</dbReference>
<comment type="subunit">
    <text evidence="4">The methyltransferase is composed of M and S polypeptides.</text>
</comment>
<evidence type="ECO:0000256" key="5">
    <source>
        <dbReference type="SAM" id="Coils"/>
    </source>
</evidence>
<dbReference type="AlphaFoldDB" id="A0A378NZL8"/>
<keyword evidence="3" id="KW-0238">DNA-binding</keyword>
<evidence type="ECO:0000256" key="1">
    <source>
        <dbReference type="ARBA" id="ARBA00010923"/>
    </source>
</evidence>
<sequence>MLADKLRKSVLQSAIQGKLTEQLATDDKVEDLLQAIKEEKELLIKEKKIKKQKTLPEITEEEIPFEIPENWKWVRLGEITSIKGGKRIPVGKKLTTVNTGYKYIRVADMKNGTVIDTDIHYIDEEIYKKISSYTISKNDVYITCAGTIGRIGIVPDFFDGANLTENADKIILYFINKLWLCYALNSEAIQNQIRNVTTKVGQPKLAIKRIENMIIPLPPLAEQKRIVEKLDNVLANIDELKANEEKLSILQKNFPDKLKKSILQSAIQGKLTEQLATDDNVEDLLQAIKEEKERLIKEKKIKKQKPLPEITEDEIPFAIPENWKWVRLGEVILLNMGQSPNSEDVGNDGIEFHQGKIYFTDEIIGFSDKYCSKPKKISNANEILLSVRAPVGEVNLNNREICIGRGLASIKIINSEERYFFYLLFYCKKIFEKKSTGTTFKAISKDIIENLLIPLPPLAEQKRIVEKLDKLLADIEELKI</sequence>